<name>A0A7I4YVV2_HAECO</name>
<dbReference type="AlphaFoldDB" id="A0A7I4YVV2"/>
<dbReference type="OrthoDB" id="5873780at2759"/>
<evidence type="ECO:0000313" key="2">
    <source>
        <dbReference type="WBParaSite" id="HCON_00147850-00001"/>
    </source>
</evidence>
<evidence type="ECO:0000313" key="1">
    <source>
        <dbReference type="Proteomes" id="UP000025227"/>
    </source>
</evidence>
<proteinExistence type="predicted"/>
<dbReference type="WBParaSite" id="HCON_00147850-00001">
    <property type="protein sequence ID" value="HCON_00147850-00001"/>
    <property type="gene ID" value="HCON_00147850"/>
</dbReference>
<sequence length="233" mass="25946">MSGIGGHIEKFESHTVRVKIGTAFGEEMELTFQTKPVLTNGFPSVRLAPSDITFLKTNKICLANSKIRGEHQIPHVLVGLDYFHELVTSPNHGVRTPTGLHISNTIFGPTIYGKGAISEDITESPVCYGLTAVIEPSEKELLQKMFELEGFGISSEESQPDEKVYRYLESYSKKISFDNGHITAPFPLKENITELEDSYSIAIRRLEPSKLYCNTQNNVCGTAKHFTNTTMTE</sequence>
<protein>
    <submittedName>
        <fullName evidence="2">DUF1758 domain-containing protein</fullName>
    </submittedName>
</protein>
<organism evidence="1 2">
    <name type="scientific">Haemonchus contortus</name>
    <name type="common">Barber pole worm</name>
    <dbReference type="NCBI Taxonomy" id="6289"/>
    <lineage>
        <taxon>Eukaryota</taxon>
        <taxon>Metazoa</taxon>
        <taxon>Ecdysozoa</taxon>
        <taxon>Nematoda</taxon>
        <taxon>Chromadorea</taxon>
        <taxon>Rhabditida</taxon>
        <taxon>Rhabditina</taxon>
        <taxon>Rhabditomorpha</taxon>
        <taxon>Strongyloidea</taxon>
        <taxon>Trichostrongylidae</taxon>
        <taxon>Haemonchus</taxon>
    </lineage>
</organism>
<accession>A0A7I4YVV2</accession>
<dbReference type="Proteomes" id="UP000025227">
    <property type="component" value="Unplaced"/>
</dbReference>
<reference evidence="2" key="1">
    <citation type="submission" date="2020-12" db="UniProtKB">
        <authorList>
            <consortium name="WormBaseParasite"/>
        </authorList>
    </citation>
    <scope>IDENTIFICATION</scope>
    <source>
        <strain evidence="2">MHco3</strain>
    </source>
</reference>
<keyword evidence="1" id="KW-1185">Reference proteome</keyword>